<dbReference type="PANTHER" id="PTHR43747">
    <property type="entry name" value="FAD-BINDING PROTEIN"/>
    <property type="match status" value="1"/>
</dbReference>
<feature type="binding site" evidence="2">
    <location>
        <begin position="12"/>
        <end position="15"/>
    </location>
    <ligand>
        <name>FAD</name>
        <dbReference type="ChEBI" id="CHEBI:57692"/>
    </ligand>
</feature>
<sequence length="518" mass="57076">MSDIQSIVIVGGGTAGWLAAAFLQRTLSATRPTPLPITLIESPQIGTIGVGEATVPTLRATMQALGLPESTLFTAADATLKNGIRFNGWRKGGTAAEDSYDHPFDMPLPFNGYPATVHWLNLMQRGMLQPPMAEACTVQTRLYDGNQSPKLMHSPDYQAPVSYGYHLDAVKLATLLQQTAIERGVQHVQGNVAQVHRGPAGIESVELDDGRRFAASFFVDCSGFQSLLLQKTLDVPWESFSDWLPCDRAVAFPVAYADENAPLRSYTTSTAQDAGWTWEIDLQSRSGTGYVYASRFCSDDEAVATLQRHNAGRTALAEPRLLRMRVGHAARAWEQNCLALGLAGGFIEPLESTGIYLIEWVLQLFVDHIAPAGDSTVCRDRLNRAVGDVYEELRDFIVAHYALSQRRDTPFWRTCTDPASMPPRLAELLQLWDAKLPTPTDLDKRLSLFGPANWTYILAGMHRLPSRGIGLAAHIAPEVSLKAMEHVRSVRQMASQQSPTLRDFVRKLRGAVDHKPAR</sequence>
<dbReference type="Gene3D" id="3.50.50.60">
    <property type="entry name" value="FAD/NAD(P)-binding domain"/>
    <property type="match status" value="1"/>
</dbReference>
<reference evidence="3 4" key="1">
    <citation type="submission" date="2019-03" db="EMBL/GenBank/DDBJ databases">
        <title>Genomic Encyclopedia of Type Strains, Phase IV (KMG-IV): sequencing the most valuable type-strain genomes for metagenomic binning, comparative biology and taxonomic classification.</title>
        <authorList>
            <person name="Goeker M."/>
        </authorList>
    </citation>
    <scope>NUCLEOTIDE SEQUENCE [LARGE SCALE GENOMIC DNA]</scope>
    <source>
        <strain evidence="3 4">DSM 654</strain>
    </source>
</reference>
<dbReference type="Proteomes" id="UP000295110">
    <property type="component" value="Unassembled WGS sequence"/>
</dbReference>
<evidence type="ECO:0000313" key="3">
    <source>
        <dbReference type="EMBL" id="TCV04467.1"/>
    </source>
</evidence>
<dbReference type="RefSeq" id="WP_165917437.1">
    <property type="nucleotide sequence ID" value="NZ_CBCSGL010000004.1"/>
</dbReference>
<dbReference type="PANTHER" id="PTHR43747:SF4">
    <property type="entry name" value="FLAVIN-DEPENDENT TRYPTOPHAN HALOGENASE"/>
    <property type="match status" value="1"/>
</dbReference>
<keyword evidence="2" id="KW-0285">Flavoprotein</keyword>
<feature type="binding site" evidence="2">
    <location>
        <position position="81"/>
    </location>
    <ligand>
        <name>7-chloro-L-tryptophan</name>
        <dbReference type="ChEBI" id="CHEBI:58713"/>
    </ligand>
</feature>
<keyword evidence="2" id="KW-0547">Nucleotide-binding</keyword>
<keyword evidence="2" id="KW-0274">FAD</keyword>
<gene>
    <name evidence="3" type="ORF">EV671_1001223</name>
</gene>
<feature type="binding site" evidence="2">
    <location>
        <position position="355"/>
    </location>
    <ligand>
        <name>FAD</name>
        <dbReference type="ChEBI" id="CHEBI:57692"/>
    </ligand>
</feature>
<accession>A0A4R3VG95</accession>
<evidence type="ECO:0000256" key="2">
    <source>
        <dbReference type="PIRSR" id="PIRSR011396-2"/>
    </source>
</evidence>
<organism evidence="3 4">
    <name type="scientific">Roseateles saccharophilus</name>
    <name type="common">Pseudomonas saccharophila</name>
    <dbReference type="NCBI Taxonomy" id="304"/>
    <lineage>
        <taxon>Bacteria</taxon>
        <taxon>Pseudomonadati</taxon>
        <taxon>Pseudomonadota</taxon>
        <taxon>Betaproteobacteria</taxon>
        <taxon>Burkholderiales</taxon>
        <taxon>Sphaerotilaceae</taxon>
        <taxon>Roseateles</taxon>
    </lineage>
</organism>
<dbReference type="InterPro" id="IPR006905">
    <property type="entry name" value="Flavin_halogenase"/>
</dbReference>
<dbReference type="GO" id="GO:0004497">
    <property type="term" value="F:monooxygenase activity"/>
    <property type="evidence" value="ECO:0007669"/>
    <property type="project" value="InterPro"/>
</dbReference>
<dbReference type="GO" id="GO:0000166">
    <property type="term" value="F:nucleotide binding"/>
    <property type="evidence" value="ECO:0007669"/>
    <property type="project" value="UniProtKB-KW"/>
</dbReference>
<feature type="active site" evidence="1">
    <location>
        <position position="81"/>
    </location>
</feature>
<feature type="binding site" evidence="2">
    <location>
        <position position="342"/>
    </location>
    <ligand>
        <name>FAD</name>
        <dbReference type="ChEBI" id="CHEBI:57692"/>
    </ligand>
</feature>
<dbReference type="InterPro" id="IPR033856">
    <property type="entry name" value="Trp_halogen"/>
</dbReference>
<dbReference type="PIRSF" id="PIRSF011396">
    <property type="entry name" value="Trp_halogenase"/>
    <property type="match status" value="1"/>
</dbReference>
<feature type="binding site" evidence="2">
    <location>
        <position position="351"/>
    </location>
    <ligand>
        <name>L-tryptophan</name>
        <dbReference type="ChEBI" id="CHEBI:57912"/>
    </ligand>
</feature>
<dbReference type="AlphaFoldDB" id="A0A4R3VG95"/>
<evidence type="ECO:0000313" key="4">
    <source>
        <dbReference type="Proteomes" id="UP000295110"/>
    </source>
</evidence>
<evidence type="ECO:0000256" key="1">
    <source>
        <dbReference type="PIRSR" id="PIRSR011396-1"/>
    </source>
</evidence>
<name>A0A4R3VG95_ROSSA</name>
<dbReference type="EMBL" id="SMBU01000001">
    <property type="protein sequence ID" value="TCV04467.1"/>
    <property type="molecule type" value="Genomic_DNA"/>
</dbReference>
<dbReference type="SUPFAM" id="SSF51905">
    <property type="entry name" value="FAD/NAD(P)-binding domain"/>
    <property type="match status" value="1"/>
</dbReference>
<keyword evidence="4" id="KW-1185">Reference proteome</keyword>
<comment type="caution">
    <text evidence="3">The sequence shown here is derived from an EMBL/GenBank/DDBJ whole genome shotgun (WGS) entry which is preliminary data.</text>
</comment>
<dbReference type="InterPro" id="IPR036188">
    <property type="entry name" value="FAD/NAD-bd_sf"/>
</dbReference>
<feature type="binding site" evidence="2">
    <location>
        <position position="192"/>
    </location>
    <ligand>
        <name>FAD</name>
        <dbReference type="ChEBI" id="CHEBI:57692"/>
    </ligand>
</feature>
<dbReference type="Pfam" id="PF04820">
    <property type="entry name" value="Trp_halogenase"/>
    <property type="match status" value="1"/>
</dbReference>
<proteinExistence type="predicted"/>
<protein>
    <submittedName>
        <fullName evidence="3">Flavin-dependent dehydrogenase</fullName>
    </submittedName>
</protein>
<dbReference type="InterPro" id="IPR050816">
    <property type="entry name" value="Flavin-dep_Halogenase_NPB"/>
</dbReference>